<dbReference type="EMBL" id="KL584702">
    <property type="protein sequence ID" value="KEQ78180.1"/>
    <property type="molecule type" value="Genomic_DNA"/>
</dbReference>
<sequence length="87" mass="10045">LPWKTHVPLFHQSRVEHYCHGCNWTLHGGLMLWWWRKGAENDEHVDVGKSDEALPEGCEDVKGFKDVVARRKQLDELAAAPADQKNR</sequence>
<dbReference type="GeneID" id="25408591"/>
<accession>A0A074WY97</accession>
<feature type="non-terminal residue" evidence="1">
    <location>
        <position position="1"/>
    </location>
</feature>
<gene>
    <name evidence="1" type="ORF">M436DRAFT_36258</name>
</gene>
<dbReference type="Proteomes" id="UP000027730">
    <property type="component" value="Unassembled WGS sequence"/>
</dbReference>
<dbReference type="HOGENOM" id="CLU_2482986_0_0_1"/>
<dbReference type="RefSeq" id="XP_013431814.1">
    <property type="nucleotide sequence ID" value="XM_013576360.1"/>
</dbReference>
<dbReference type="AlphaFoldDB" id="A0A074WY97"/>
<dbReference type="OrthoDB" id="3937726at2759"/>
<organism evidence="1 2">
    <name type="scientific">Aureobasidium namibiae CBS 147.97</name>
    <dbReference type="NCBI Taxonomy" id="1043004"/>
    <lineage>
        <taxon>Eukaryota</taxon>
        <taxon>Fungi</taxon>
        <taxon>Dikarya</taxon>
        <taxon>Ascomycota</taxon>
        <taxon>Pezizomycotina</taxon>
        <taxon>Dothideomycetes</taxon>
        <taxon>Dothideomycetidae</taxon>
        <taxon>Dothideales</taxon>
        <taxon>Saccotheciaceae</taxon>
        <taxon>Aureobasidium</taxon>
    </lineage>
</organism>
<name>A0A074WY97_9PEZI</name>
<keyword evidence="2" id="KW-1185">Reference proteome</keyword>
<proteinExistence type="predicted"/>
<protein>
    <submittedName>
        <fullName evidence="1">Uncharacterized protein</fullName>
    </submittedName>
</protein>
<evidence type="ECO:0000313" key="1">
    <source>
        <dbReference type="EMBL" id="KEQ78180.1"/>
    </source>
</evidence>
<reference evidence="1 2" key="1">
    <citation type="journal article" date="2014" name="BMC Genomics">
        <title>Genome sequencing of four Aureobasidium pullulans varieties: biotechnological potential, stress tolerance, and description of new species.</title>
        <authorList>
            <person name="Gostin Ar C."/>
            <person name="Ohm R.A."/>
            <person name="Kogej T."/>
            <person name="Sonjak S."/>
            <person name="Turk M."/>
            <person name="Zajc J."/>
            <person name="Zalar P."/>
            <person name="Grube M."/>
            <person name="Sun H."/>
            <person name="Han J."/>
            <person name="Sharma A."/>
            <person name="Chiniquy J."/>
            <person name="Ngan C.Y."/>
            <person name="Lipzen A."/>
            <person name="Barry K."/>
            <person name="Grigoriev I.V."/>
            <person name="Gunde-Cimerman N."/>
        </authorList>
    </citation>
    <scope>NUCLEOTIDE SEQUENCE [LARGE SCALE GENOMIC DNA]</scope>
    <source>
        <strain evidence="1 2">CBS 147.97</strain>
    </source>
</reference>
<evidence type="ECO:0000313" key="2">
    <source>
        <dbReference type="Proteomes" id="UP000027730"/>
    </source>
</evidence>